<organism evidence="2">
    <name type="scientific">marine metagenome</name>
    <dbReference type="NCBI Taxonomy" id="408172"/>
    <lineage>
        <taxon>unclassified sequences</taxon>
        <taxon>metagenomes</taxon>
        <taxon>ecological metagenomes</taxon>
    </lineage>
</organism>
<dbReference type="PANTHER" id="PTHR12126">
    <property type="entry name" value="NADH-UBIQUINONE OXIDOREDUCTASE 39 KDA SUBUNIT-RELATED"/>
    <property type="match status" value="1"/>
</dbReference>
<dbReference type="GO" id="GO:0044877">
    <property type="term" value="F:protein-containing complex binding"/>
    <property type="evidence" value="ECO:0007669"/>
    <property type="project" value="TreeGrafter"/>
</dbReference>
<dbReference type="InterPro" id="IPR051207">
    <property type="entry name" value="ComplexI_NDUFA9_subunit"/>
</dbReference>
<dbReference type="AlphaFoldDB" id="A0A382K3I2"/>
<dbReference type="SUPFAM" id="SSF51735">
    <property type="entry name" value="NAD(P)-binding Rossmann-fold domains"/>
    <property type="match status" value="1"/>
</dbReference>
<dbReference type="Gene3D" id="3.40.50.720">
    <property type="entry name" value="NAD(P)-binding Rossmann-like Domain"/>
    <property type="match status" value="1"/>
</dbReference>
<evidence type="ECO:0000313" key="2">
    <source>
        <dbReference type="EMBL" id="SVC17627.1"/>
    </source>
</evidence>
<dbReference type="Pfam" id="PF01370">
    <property type="entry name" value="Epimerase"/>
    <property type="match status" value="1"/>
</dbReference>
<protein>
    <recommendedName>
        <fullName evidence="1">NAD-dependent epimerase/dehydratase domain-containing protein</fullName>
    </recommendedName>
</protein>
<sequence>MRILLTGASGEIGAPLISRLQERQHEVHAISRLKRPEYQGSVQWIRADICDPKSLYSACQCEPQVVVHMAAATHSVRTTNYYAVNVQGTLNLIEALSNVTPSRFIYMSTRAIGSPGGAYAESKEKAEQVVRRSGLQWTILRPAEVYGSGGNDPVLSLASDLRRRRFVPILGDGSHRLCPVLAEDVAEALIRAVEFTPASNMTYVLAGPQDFTYLELVRELERIQGLPRRMEVRIPITVAEILVRGLAVLGVGRFVPDQIQRLLLDKSTDSSAAKRDLQFEPKPLNYSLPLLLRRNTVL</sequence>
<dbReference type="InterPro" id="IPR001509">
    <property type="entry name" value="Epimerase_deHydtase"/>
</dbReference>
<evidence type="ECO:0000259" key="1">
    <source>
        <dbReference type="Pfam" id="PF01370"/>
    </source>
</evidence>
<feature type="domain" description="NAD-dependent epimerase/dehydratase" evidence="1">
    <location>
        <begin position="3"/>
        <end position="195"/>
    </location>
</feature>
<dbReference type="PANTHER" id="PTHR12126:SF11">
    <property type="entry name" value="NADH DEHYDROGENASE [UBIQUINONE] 1 ALPHA SUBCOMPLEX SUBUNIT 9, MITOCHONDRIAL"/>
    <property type="match status" value="1"/>
</dbReference>
<gene>
    <name evidence="2" type="ORF">METZ01_LOCUS270481</name>
</gene>
<reference evidence="2" key="1">
    <citation type="submission" date="2018-05" db="EMBL/GenBank/DDBJ databases">
        <authorList>
            <person name="Lanie J.A."/>
            <person name="Ng W.-L."/>
            <person name="Kazmierczak K.M."/>
            <person name="Andrzejewski T.M."/>
            <person name="Davidsen T.M."/>
            <person name="Wayne K.J."/>
            <person name="Tettelin H."/>
            <person name="Glass J.I."/>
            <person name="Rusch D."/>
            <person name="Podicherti R."/>
            <person name="Tsui H.-C.T."/>
            <person name="Winkler M.E."/>
        </authorList>
    </citation>
    <scope>NUCLEOTIDE SEQUENCE</scope>
</reference>
<dbReference type="EMBL" id="UINC01077470">
    <property type="protein sequence ID" value="SVC17627.1"/>
    <property type="molecule type" value="Genomic_DNA"/>
</dbReference>
<name>A0A382K3I2_9ZZZZ</name>
<accession>A0A382K3I2</accession>
<proteinExistence type="predicted"/>
<dbReference type="InterPro" id="IPR036291">
    <property type="entry name" value="NAD(P)-bd_dom_sf"/>
</dbReference>